<dbReference type="GO" id="GO:0000160">
    <property type="term" value="P:phosphorelay signal transduction system"/>
    <property type="evidence" value="ECO:0007669"/>
    <property type="project" value="UniProtKB-KW"/>
</dbReference>
<feature type="compositionally biased region" description="Basic and acidic residues" evidence="7">
    <location>
        <begin position="238"/>
        <end position="251"/>
    </location>
</feature>
<dbReference type="Gene3D" id="3.30.565.10">
    <property type="entry name" value="Histidine kinase-like ATPase, C-terminal domain"/>
    <property type="match status" value="1"/>
</dbReference>
<keyword evidence="3" id="KW-0597">Phosphoprotein</keyword>
<dbReference type="Pfam" id="PF02518">
    <property type="entry name" value="HATPase_c"/>
    <property type="match status" value="1"/>
</dbReference>
<keyword evidence="10" id="KW-1185">Reference proteome</keyword>
<dbReference type="SMART" id="SM00387">
    <property type="entry name" value="HATPase_c"/>
    <property type="match status" value="1"/>
</dbReference>
<evidence type="ECO:0000313" key="10">
    <source>
        <dbReference type="Proteomes" id="UP001567572"/>
    </source>
</evidence>
<dbReference type="SUPFAM" id="SSF47384">
    <property type="entry name" value="Homodimeric domain of signal transducing histidine kinase"/>
    <property type="match status" value="1"/>
</dbReference>
<dbReference type="CDD" id="cd00082">
    <property type="entry name" value="HisKA"/>
    <property type="match status" value="1"/>
</dbReference>
<dbReference type="Gene3D" id="1.10.287.130">
    <property type="match status" value="1"/>
</dbReference>
<dbReference type="InterPro" id="IPR036097">
    <property type="entry name" value="HisK_dim/P_sf"/>
</dbReference>
<evidence type="ECO:0000313" key="9">
    <source>
        <dbReference type="EMBL" id="MEZ3165115.1"/>
    </source>
</evidence>
<evidence type="ECO:0000256" key="6">
    <source>
        <dbReference type="ARBA" id="ARBA00023012"/>
    </source>
</evidence>
<evidence type="ECO:0000259" key="8">
    <source>
        <dbReference type="PROSITE" id="PS50109"/>
    </source>
</evidence>
<dbReference type="InterPro" id="IPR050736">
    <property type="entry name" value="Sensor_HK_Regulatory"/>
</dbReference>
<dbReference type="InterPro" id="IPR036890">
    <property type="entry name" value="HATPase_C_sf"/>
</dbReference>
<evidence type="ECO:0000256" key="4">
    <source>
        <dbReference type="ARBA" id="ARBA00022679"/>
    </source>
</evidence>
<evidence type="ECO:0000256" key="2">
    <source>
        <dbReference type="ARBA" id="ARBA00012438"/>
    </source>
</evidence>
<dbReference type="AlphaFoldDB" id="A0ABD5M638"/>
<dbReference type="CDD" id="cd00075">
    <property type="entry name" value="HATPase"/>
    <property type="match status" value="1"/>
</dbReference>
<dbReference type="Proteomes" id="UP001567572">
    <property type="component" value="Unassembled WGS sequence"/>
</dbReference>
<comment type="catalytic activity">
    <reaction evidence="1">
        <text>ATP + protein L-histidine = ADP + protein N-phospho-L-histidine.</text>
        <dbReference type="EC" id="2.7.13.3"/>
    </reaction>
</comment>
<dbReference type="InterPro" id="IPR003594">
    <property type="entry name" value="HATPase_dom"/>
</dbReference>
<dbReference type="PANTHER" id="PTHR43711:SF1">
    <property type="entry name" value="HISTIDINE KINASE 1"/>
    <property type="match status" value="1"/>
</dbReference>
<dbReference type="SUPFAM" id="SSF55874">
    <property type="entry name" value="ATPase domain of HSP90 chaperone/DNA topoisomerase II/histidine kinase"/>
    <property type="match status" value="1"/>
</dbReference>
<evidence type="ECO:0000256" key="5">
    <source>
        <dbReference type="ARBA" id="ARBA00022777"/>
    </source>
</evidence>
<name>A0ABD5M638_9EURY</name>
<protein>
    <recommendedName>
        <fullName evidence="2">histidine kinase</fullName>
        <ecNumber evidence="2">2.7.13.3</ecNumber>
    </recommendedName>
</protein>
<feature type="compositionally biased region" description="Polar residues" evidence="7">
    <location>
        <begin position="253"/>
        <end position="262"/>
    </location>
</feature>
<gene>
    <name evidence="9" type="ORF">ABNG04_14790</name>
</gene>
<dbReference type="Pfam" id="PF00512">
    <property type="entry name" value="HisKA"/>
    <property type="match status" value="1"/>
</dbReference>
<reference evidence="9 10" key="1">
    <citation type="submission" date="2024-06" db="EMBL/GenBank/DDBJ databases">
        <title>Halorubrum miltondacostae sp. nov., a potential PHA producer isolated from an inland solar saltern in Rio Maior, Portugal.</title>
        <authorList>
            <person name="Albuquerque L."/>
            <person name="Viver T."/>
            <person name="Barroso C."/>
            <person name="Claudino R."/>
            <person name="Galvan M."/>
            <person name="Simoes G."/>
            <person name="Lobo Da Cunha A."/>
            <person name="Egas C."/>
        </authorList>
    </citation>
    <scope>NUCLEOTIDE SEQUENCE [LARGE SCALE GENOMIC DNA]</scope>
    <source>
        <strain evidence="9 10">RMP-11</strain>
    </source>
</reference>
<dbReference type="PANTHER" id="PTHR43711">
    <property type="entry name" value="TWO-COMPONENT HISTIDINE KINASE"/>
    <property type="match status" value="1"/>
</dbReference>
<feature type="region of interest" description="Disordered" evidence="7">
    <location>
        <begin position="238"/>
        <end position="268"/>
    </location>
</feature>
<dbReference type="InterPro" id="IPR004358">
    <property type="entry name" value="Sig_transdc_His_kin-like_C"/>
</dbReference>
<dbReference type="InterPro" id="IPR005467">
    <property type="entry name" value="His_kinase_dom"/>
</dbReference>
<dbReference type="GO" id="GO:0004673">
    <property type="term" value="F:protein histidine kinase activity"/>
    <property type="evidence" value="ECO:0007669"/>
    <property type="project" value="UniProtKB-EC"/>
</dbReference>
<proteinExistence type="predicted"/>
<dbReference type="InterPro" id="IPR003661">
    <property type="entry name" value="HisK_dim/P_dom"/>
</dbReference>
<organism evidence="9 10">
    <name type="scientific">Halorubrum miltondacostae</name>
    <dbReference type="NCBI Taxonomy" id="3076378"/>
    <lineage>
        <taxon>Archaea</taxon>
        <taxon>Methanobacteriati</taxon>
        <taxon>Methanobacteriota</taxon>
        <taxon>Stenosarchaea group</taxon>
        <taxon>Halobacteria</taxon>
        <taxon>Halobacteriales</taxon>
        <taxon>Haloferacaceae</taxon>
        <taxon>Halorubrum</taxon>
    </lineage>
</organism>
<evidence type="ECO:0000256" key="7">
    <source>
        <dbReference type="SAM" id="MobiDB-lite"/>
    </source>
</evidence>
<keyword evidence="5 9" id="KW-0418">Kinase</keyword>
<dbReference type="RefSeq" id="WP_371163157.1">
    <property type="nucleotide sequence ID" value="NZ_JBEDNX010000003.1"/>
</dbReference>
<dbReference type="SMART" id="SM00388">
    <property type="entry name" value="HisKA"/>
    <property type="match status" value="1"/>
</dbReference>
<keyword evidence="6" id="KW-0902">Two-component regulatory system</keyword>
<feature type="domain" description="Histidine kinase" evidence="8">
    <location>
        <begin position="128"/>
        <end position="345"/>
    </location>
</feature>
<dbReference type="PROSITE" id="PS50109">
    <property type="entry name" value="HIS_KIN"/>
    <property type="match status" value="1"/>
</dbReference>
<comment type="caution">
    <text evidence="9">The sequence shown here is derived from an EMBL/GenBank/DDBJ whole genome shotgun (WGS) entry which is preliminary data.</text>
</comment>
<evidence type="ECO:0000256" key="1">
    <source>
        <dbReference type="ARBA" id="ARBA00000085"/>
    </source>
</evidence>
<dbReference type="EC" id="2.7.13.3" evidence="2"/>
<dbReference type="EMBL" id="JBEDNY010000006">
    <property type="protein sequence ID" value="MEZ3165115.1"/>
    <property type="molecule type" value="Genomic_DNA"/>
</dbReference>
<dbReference type="PRINTS" id="PR00344">
    <property type="entry name" value="BCTRLSENSOR"/>
</dbReference>
<sequence length="345" mass="38196">MSSECPTGILLDELPDPTLAYTIEGDDARITETNEIFDRQFENSSSATSVSTIFDRFNESDTTGDKDPLEHLLRGEQAGIRLSGYHHRGPFFVRIIPSDNDTGYLVFSDLRECPDRKEAPGIDQVSSVISHDLRNPLDVAKAHLRAATETGDPEHFRSVANAHDRMEQIIRDLLTLTRDNIVIQPSEEVAVEAAATDAWKSIDAERAELTVSEALPTVTADPDRLRRLFENLFRNSVEHTIPEKHPEREQDTEPATEQSLDTQENRGADRVMMTVQPLEDGFYIADNGPGIPPTERNIVFNPGYSTQSGGTGLGLAIVEQIVEAHEWNITLTAGEGDGAKFEIST</sequence>
<evidence type="ECO:0000256" key="3">
    <source>
        <dbReference type="ARBA" id="ARBA00022553"/>
    </source>
</evidence>
<accession>A0ABD5M638</accession>
<keyword evidence="4" id="KW-0808">Transferase</keyword>